<dbReference type="InterPro" id="IPR053157">
    <property type="entry name" value="Sterol_Uptake_Regulator"/>
</dbReference>
<keyword evidence="2" id="KW-0238">DNA-binding</keyword>
<dbReference type="GeneID" id="98141541"/>
<organism evidence="7 8">
    <name type="scientific">Aspergillus lucknowensis</name>
    <dbReference type="NCBI Taxonomy" id="176173"/>
    <lineage>
        <taxon>Eukaryota</taxon>
        <taxon>Fungi</taxon>
        <taxon>Dikarya</taxon>
        <taxon>Ascomycota</taxon>
        <taxon>Pezizomycotina</taxon>
        <taxon>Eurotiomycetes</taxon>
        <taxon>Eurotiomycetidae</taxon>
        <taxon>Eurotiales</taxon>
        <taxon>Aspergillaceae</taxon>
        <taxon>Aspergillus</taxon>
        <taxon>Aspergillus subgen. Nidulantes</taxon>
    </lineage>
</organism>
<dbReference type="EMBL" id="JBFXLQ010000056">
    <property type="protein sequence ID" value="KAL2863140.1"/>
    <property type="molecule type" value="Genomic_DNA"/>
</dbReference>
<evidence type="ECO:0000259" key="6">
    <source>
        <dbReference type="PROSITE" id="PS50048"/>
    </source>
</evidence>
<dbReference type="Proteomes" id="UP001610432">
    <property type="component" value="Unassembled WGS sequence"/>
</dbReference>
<dbReference type="InterPro" id="IPR036864">
    <property type="entry name" value="Zn2-C6_fun-type_DNA-bd_sf"/>
</dbReference>
<gene>
    <name evidence="7" type="ORF">BJX67DRAFT_267648</name>
</gene>
<dbReference type="PANTHER" id="PTHR47784:SF7">
    <property type="entry name" value="ZN(II)2CYS6 TRANSCRIPTION FACTOR (EUROFUNG)"/>
    <property type="match status" value="1"/>
</dbReference>
<dbReference type="InterPro" id="IPR021858">
    <property type="entry name" value="Fun_TF"/>
</dbReference>
<proteinExistence type="predicted"/>
<evidence type="ECO:0000256" key="3">
    <source>
        <dbReference type="ARBA" id="ARBA00023163"/>
    </source>
</evidence>
<keyword evidence="8" id="KW-1185">Reference proteome</keyword>
<protein>
    <recommendedName>
        <fullName evidence="6">Zn(2)-C6 fungal-type domain-containing protein</fullName>
    </recommendedName>
</protein>
<evidence type="ECO:0000313" key="8">
    <source>
        <dbReference type="Proteomes" id="UP001610432"/>
    </source>
</evidence>
<dbReference type="SMART" id="SM00066">
    <property type="entry name" value="GAL4"/>
    <property type="match status" value="1"/>
</dbReference>
<dbReference type="CDD" id="cd00067">
    <property type="entry name" value="GAL4"/>
    <property type="match status" value="1"/>
</dbReference>
<reference evidence="7 8" key="1">
    <citation type="submission" date="2024-07" db="EMBL/GenBank/DDBJ databases">
        <title>Section-level genome sequencing and comparative genomics of Aspergillus sections Usti and Cavernicolus.</title>
        <authorList>
            <consortium name="Lawrence Berkeley National Laboratory"/>
            <person name="Nybo J.L."/>
            <person name="Vesth T.C."/>
            <person name="Theobald S."/>
            <person name="Frisvad J.C."/>
            <person name="Larsen T.O."/>
            <person name="Kjaerboelling I."/>
            <person name="Rothschild-Mancinelli K."/>
            <person name="Lyhne E.K."/>
            <person name="Kogle M.E."/>
            <person name="Barry K."/>
            <person name="Clum A."/>
            <person name="Na H."/>
            <person name="Ledsgaard L."/>
            <person name="Lin J."/>
            <person name="Lipzen A."/>
            <person name="Kuo A."/>
            <person name="Riley R."/>
            <person name="Mondo S."/>
            <person name="Labutti K."/>
            <person name="Haridas S."/>
            <person name="Pangalinan J."/>
            <person name="Salamov A.A."/>
            <person name="Simmons B.A."/>
            <person name="Magnuson J.K."/>
            <person name="Chen J."/>
            <person name="Drula E."/>
            <person name="Henrissat B."/>
            <person name="Wiebenga A."/>
            <person name="Lubbers R.J."/>
            <person name="Gomes A.C."/>
            <person name="Macurrencykelacurrency M.R."/>
            <person name="Stajich J."/>
            <person name="Grigoriev I.V."/>
            <person name="Mortensen U.H."/>
            <person name="De Vries R.P."/>
            <person name="Baker S.E."/>
            <person name="Andersen M.R."/>
        </authorList>
    </citation>
    <scope>NUCLEOTIDE SEQUENCE [LARGE SCALE GENOMIC DNA]</scope>
    <source>
        <strain evidence="7 8">CBS 449.75</strain>
    </source>
</reference>
<dbReference type="RefSeq" id="XP_070882119.1">
    <property type="nucleotide sequence ID" value="XM_071026469.1"/>
</dbReference>
<dbReference type="SUPFAM" id="SSF57701">
    <property type="entry name" value="Zn2/Cys6 DNA-binding domain"/>
    <property type="match status" value="1"/>
</dbReference>
<accession>A0ABR4LF22</accession>
<feature type="domain" description="Zn(2)-C6 fungal-type" evidence="6">
    <location>
        <begin position="67"/>
        <end position="97"/>
    </location>
</feature>
<feature type="compositionally biased region" description="Polar residues" evidence="5">
    <location>
        <begin position="29"/>
        <end position="54"/>
    </location>
</feature>
<comment type="caution">
    <text evidence="7">The sequence shown here is derived from an EMBL/GenBank/DDBJ whole genome shotgun (WGS) entry which is preliminary data.</text>
</comment>
<dbReference type="Pfam" id="PF00172">
    <property type="entry name" value="Zn_clus"/>
    <property type="match status" value="1"/>
</dbReference>
<sequence length="493" mass="55730">MEMEETAGSPSFFVSTPSFRFSPLPLSSDKLTNRTTSTPSAEIISKVSTPQPRTNRVKRPHTKSRRGCFNCKSRRIKCQETKPACANCIHKDLDCVYPADGDRERALTVVDRTQTQLQKSLHAQAPKSAELSSPTLSSAFQISTTPFTGDDLRFWHHFLVDARPHLPFGNEDAWTSQLPAFAHDCPPLLHAMLSLGASHCSLITPGGSQYGPVAIAHRGKALKSLSALLAKGNDCTVAEMDGALATCYTLTFQAHHLSDGVVDFAVMVRGCGLVTDWYFQKSRKSNVFTLRSHENTLQLIASWLPWQPQTIQDEETVNRCIASLDKLRPYLQSPAHHTFYDALRLAYESLLISYRHAFMRLSLIYVAWGRMDNVEFLTFIAPGNHVSRALFMHYITLDSFMLPVHSEIARERNIPYSGGHFLIYRWAEAVYNGLPDPMKEIVLDQLRVLAIHLVPEIELHKHVFPKWGHLLGEFIKWLRKHIPPEVLKLYIMD</sequence>
<keyword evidence="1" id="KW-0805">Transcription regulation</keyword>
<dbReference type="PROSITE" id="PS50048">
    <property type="entry name" value="ZN2_CY6_FUNGAL_2"/>
    <property type="match status" value="1"/>
</dbReference>
<dbReference type="Pfam" id="PF11951">
    <property type="entry name" value="Fungal_trans_2"/>
    <property type="match status" value="1"/>
</dbReference>
<feature type="region of interest" description="Disordered" evidence="5">
    <location>
        <begin position="24"/>
        <end position="64"/>
    </location>
</feature>
<evidence type="ECO:0000313" key="7">
    <source>
        <dbReference type="EMBL" id="KAL2863140.1"/>
    </source>
</evidence>
<dbReference type="PANTHER" id="PTHR47784">
    <property type="entry name" value="STEROL UPTAKE CONTROL PROTEIN 2"/>
    <property type="match status" value="1"/>
</dbReference>
<evidence type="ECO:0000256" key="5">
    <source>
        <dbReference type="SAM" id="MobiDB-lite"/>
    </source>
</evidence>
<name>A0ABR4LF22_9EURO</name>
<keyword evidence="3" id="KW-0804">Transcription</keyword>
<feature type="compositionally biased region" description="Basic residues" evidence="5">
    <location>
        <begin position="55"/>
        <end position="64"/>
    </location>
</feature>
<dbReference type="PROSITE" id="PS00463">
    <property type="entry name" value="ZN2_CY6_FUNGAL_1"/>
    <property type="match status" value="1"/>
</dbReference>
<evidence type="ECO:0000256" key="2">
    <source>
        <dbReference type="ARBA" id="ARBA00023125"/>
    </source>
</evidence>
<evidence type="ECO:0000256" key="1">
    <source>
        <dbReference type="ARBA" id="ARBA00023015"/>
    </source>
</evidence>
<keyword evidence="4" id="KW-0539">Nucleus</keyword>
<evidence type="ECO:0000256" key="4">
    <source>
        <dbReference type="ARBA" id="ARBA00023242"/>
    </source>
</evidence>
<dbReference type="InterPro" id="IPR001138">
    <property type="entry name" value="Zn2Cys6_DnaBD"/>
</dbReference>
<dbReference type="Gene3D" id="4.10.240.10">
    <property type="entry name" value="Zn(2)-C6 fungal-type DNA-binding domain"/>
    <property type="match status" value="1"/>
</dbReference>